<name>A0AAD9RYT7_9HYME</name>
<sequence>MSTKSDQSEWPLLRLAADANDTSWLLKLPAVQLQLQLPVEREEKANVQRQPRCRLSYYVPRERSTTVTLKTIKPQNRVHLNTTGLNERALAHSKIFKVEFVTIRS</sequence>
<gene>
    <name evidence="1" type="ORF">KPH14_004428</name>
</gene>
<organism evidence="1 2">
    <name type="scientific">Odynerus spinipes</name>
    <dbReference type="NCBI Taxonomy" id="1348599"/>
    <lineage>
        <taxon>Eukaryota</taxon>
        <taxon>Metazoa</taxon>
        <taxon>Ecdysozoa</taxon>
        <taxon>Arthropoda</taxon>
        <taxon>Hexapoda</taxon>
        <taxon>Insecta</taxon>
        <taxon>Pterygota</taxon>
        <taxon>Neoptera</taxon>
        <taxon>Endopterygota</taxon>
        <taxon>Hymenoptera</taxon>
        <taxon>Apocrita</taxon>
        <taxon>Aculeata</taxon>
        <taxon>Vespoidea</taxon>
        <taxon>Vespidae</taxon>
        <taxon>Eumeninae</taxon>
        <taxon>Odynerus</taxon>
    </lineage>
</organism>
<evidence type="ECO:0000313" key="1">
    <source>
        <dbReference type="EMBL" id="KAK2588429.1"/>
    </source>
</evidence>
<dbReference type="AlphaFoldDB" id="A0AAD9RYT7"/>
<proteinExistence type="predicted"/>
<dbReference type="EMBL" id="JAIFRP010000006">
    <property type="protein sequence ID" value="KAK2588429.1"/>
    <property type="molecule type" value="Genomic_DNA"/>
</dbReference>
<evidence type="ECO:0000313" key="2">
    <source>
        <dbReference type="Proteomes" id="UP001258017"/>
    </source>
</evidence>
<dbReference type="Proteomes" id="UP001258017">
    <property type="component" value="Unassembled WGS sequence"/>
</dbReference>
<protein>
    <submittedName>
        <fullName evidence="1">Uncharacterized protein</fullName>
    </submittedName>
</protein>
<keyword evidence="2" id="KW-1185">Reference proteome</keyword>
<comment type="caution">
    <text evidence="1">The sequence shown here is derived from an EMBL/GenBank/DDBJ whole genome shotgun (WGS) entry which is preliminary data.</text>
</comment>
<reference evidence="1" key="2">
    <citation type="journal article" date="2023" name="Commun. Biol.">
        <title>Intrasexual cuticular hydrocarbon dimorphism in a wasp sheds light on hydrocarbon biosynthesis genes in Hymenoptera.</title>
        <authorList>
            <person name="Moris V.C."/>
            <person name="Podsiadlowski L."/>
            <person name="Martin S."/>
            <person name="Oeyen J.P."/>
            <person name="Donath A."/>
            <person name="Petersen M."/>
            <person name="Wilbrandt J."/>
            <person name="Misof B."/>
            <person name="Liedtke D."/>
            <person name="Thamm M."/>
            <person name="Scheiner R."/>
            <person name="Schmitt T."/>
            <person name="Niehuis O."/>
        </authorList>
    </citation>
    <scope>NUCLEOTIDE SEQUENCE</scope>
    <source>
        <strain evidence="1">GBR_01_08_01A</strain>
    </source>
</reference>
<reference evidence="1" key="1">
    <citation type="submission" date="2021-08" db="EMBL/GenBank/DDBJ databases">
        <authorList>
            <person name="Misof B."/>
            <person name="Oliver O."/>
            <person name="Podsiadlowski L."/>
            <person name="Donath A."/>
            <person name="Peters R."/>
            <person name="Mayer C."/>
            <person name="Rust J."/>
            <person name="Gunkel S."/>
            <person name="Lesny P."/>
            <person name="Martin S."/>
            <person name="Oeyen J.P."/>
            <person name="Petersen M."/>
            <person name="Panagiotis P."/>
            <person name="Wilbrandt J."/>
            <person name="Tanja T."/>
        </authorList>
    </citation>
    <scope>NUCLEOTIDE SEQUENCE</scope>
    <source>
        <strain evidence="1">GBR_01_08_01A</strain>
        <tissue evidence="1">Thorax + abdomen</tissue>
    </source>
</reference>
<accession>A0AAD9RYT7</accession>